<dbReference type="CDD" id="cd00254">
    <property type="entry name" value="LT-like"/>
    <property type="match status" value="1"/>
</dbReference>
<sequence length="403" mass="45646">MRPFAWVARRRVTAVATFISLFFIAPPVSAQQPLAQRDQLLPLTEFSPSLLGMYRKVLEIDSEIERFTDQYELDPDLARAVVLHESGGNGSVVSVDGARGYFQVMPATFRELRVDTNIEGGIKYLSQQVKRFGREDYALAAYNGGPGRVSRNRPMYLETLQYVMQVGDYRNALKLHKTSIRHHALDIRLESVQEGDSWWSISERLGIPILQLRLHNPFLANRALRVGQHLAYPPASRADLFTQDGDHLLYRTRHGDNYLRLAFILEVPLEDLRAANSLWRLQSLPTGQLLRIPLAWEGKHKEHRVEEEDDLKGIAEKLASNPWRIIRDNGLWNQRLTAGATLRVRPEAPRPTFLNYRVAGGDTLGRIAARHGTSIRAIQAANNMGRNTLIRIGQNLRVPAAAN</sequence>
<dbReference type="PROSITE" id="PS51782">
    <property type="entry name" value="LYSM"/>
    <property type="match status" value="1"/>
</dbReference>
<organism evidence="2">
    <name type="scientific">marine metagenome</name>
    <dbReference type="NCBI Taxonomy" id="408172"/>
    <lineage>
        <taxon>unclassified sequences</taxon>
        <taxon>metagenomes</taxon>
        <taxon>ecological metagenomes</taxon>
    </lineage>
</organism>
<dbReference type="SUPFAM" id="SSF54106">
    <property type="entry name" value="LysM domain"/>
    <property type="match status" value="2"/>
</dbReference>
<proteinExistence type="predicted"/>
<dbReference type="PANTHER" id="PTHR33734">
    <property type="entry name" value="LYSM DOMAIN-CONTAINING GPI-ANCHORED PROTEIN 2"/>
    <property type="match status" value="1"/>
</dbReference>
<dbReference type="SUPFAM" id="SSF53955">
    <property type="entry name" value="Lysozyme-like"/>
    <property type="match status" value="1"/>
</dbReference>
<dbReference type="InterPro" id="IPR036779">
    <property type="entry name" value="LysM_dom_sf"/>
</dbReference>
<name>A0A381YB72_9ZZZZ</name>
<dbReference type="GO" id="GO:0008932">
    <property type="term" value="F:lytic endotransglycosylase activity"/>
    <property type="evidence" value="ECO:0007669"/>
    <property type="project" value="TreeGrafter"/>
</dbReference>
<dbReference type="Pfam" id="PF01464">
    <property type="entry name" value="SLT"/>
    <property type="match status" value="1"/>
</dbReference>
<dbReference type="Gene3D" id="3.10.350.10">
    <property type="entry name" value="LysM domain"/>
    <property type="match status" value="3"/>
</dbReference>
<accession>A0A381YB72</accession>
<dbReference type="InterPro" id="IPR008258">
    <property type="entry name" value="Transglycosylase_SLT_dom_1"/>
</dbReference>
<evidence type="ECO:0000313" key="2">
    <source>
        <dbReference type="EMBL" id="SVA73753.1"/>
    </source>
</evidence>
<dbReference type="AlphaFoldDB" id="A0A381YB72"/>
<reference evidence="2" key="1">
    <citation type="submission" date="2018-05" db="EMBL/GenBank/DDBJ databases">
        <authorList>
            <person name="Lanie J.A."/>
            <person name="Ng W.-L."/>
            <person name="Kazmierczak K.M."/>
            <person name="Andrzejewski T.M."/>
            <person name="Davidsen T.M."/>
            <person name="Wayne K.J."/>
            <person name="Tettelin H."/>
            <person name="Glass J.I."/>
            <person name="Rusch D."/>
            <person name="Podicherti R."/>
            <person name="Tsui H.-C.T."/>
            <person name="Winkler M.E."/>
        </authorList>
    </citation>
    <scope>NUCLEOTIDE SEQUENCE</scope>
</reference>
<feature type="domain" description="LysM" evidence="1">
    <location>
        <begin position="354"/>
        <end position="398"/>
    </location>
</feature>
<dbReference type="EMBL" id="UINC01017711">
    <property type="protein sequence ID" value="SVA73753.1"/>
    <property type="molecule type" value="Genomic_DNA"/>
</dbReference>
<dbReference type="CDD" id="cd00118">
    <property type="entry name" value="LysM"/>
    <property type="match status" value="2"/>
</dbReference>
<gene>
    <name evidence="2" type="ORF">METZ01_LOCUS126607</name>
</gene>
<dbReference type="Gene3D" id="1.10.530.10">
    <property type="match status" value="1"/>
</dbReference>
<evidence type="ECO:0000259" key="1">
    <source>
        <dbReference type="PROSITE" id="PS51782"/>
    </source>
</evidence>
<protein>
    <recommendedName>
        <fullName evidence="1">LysM domain-containing protein</fullName>
    </recommendedName>
</protein>
<dbReference type="InterPro" id="IPR018392">
    <property type="entry name" value="LysM"/>
</dbReference>
<dbReference type="SMART" id="SM00257">
    <property type="entry name" value="LysM"/>
    <property type="match status" value="3"/>
</dbReference>
<dbReference type="PANTHER" id="PTHR33734:SF22">
    <property type="entry name" value="MEMBRANE-BOUND LYTIC MUREIN TRANSGLYCOSYLASE D"/>
    <property type="match status" value="1"/>
</dbReference>
<dbReference type="Pfam" id="PF01476">
    <property type="entry name" value="LysM"/>
    <property type="match status" value="3"/>
</dbReference>
<dbReference type="InterPro" id="IPR023346">
    <property type="entry name" value="Lysozyme-like_dom_sf"/>
</dbReference>